<dbReference type="Gene3D" id="2.60.120.200">
    <property type="match status" value="1"/>
</dbReference>
<dbReference type="AlphaFoldDB" id="A0A6A6KYK1"/>
<dbReference type="InterPro" id="IPR014895">
    <property type="entry name" value="Alginate_lyase_2"/>
</dbReference>
<evidence type="ECO:0000256" key="1">
    <source>
        <dbReference type="SAM" id="SignalP"/>
    </source>
</evidence>
<dbReference type="Pfam" id="PF08787">
    <property type="entry name" value="Alginate_lyase2"/>
    <property type="match status" value="1"/>
</dbReference>
<comment type="caution">
    <text evidence="3">The sequence shown here is derived from an EMBL/GenBank/DDBJ whole genome shotgun (WGS) entry which is preliminary data.</text>
</comment>
<reference evidence="3 4" key="1">
    <citation type="journal article" date="2020" name="Mol. Plant">
        <title>The Chromosome-Based Rubber Tree Genome Provides New Insights into Spurge Genome Evolution and Rubber Biosynthesis.</title>
        <authorList>
            <person name="Liu J."/>
            <person name="Shi C."/>
            <person name="Shi C.C."/>
            <person name="Li W."/>
            <person name="Zhang Q.J."/>
            <person name="Zhang Y."/>
            <person name="Li K."/>
            <person name="Lu H.F."/>
            <person name="Shi C."/>
            <person name="Zhu S.T."/>
            <person name="Xiao Z.Y."/>
            <person name="Nan H."/>
            <person name="Yue Y."/>
            <person name="Zhu X.G."/>
            <person name="Wu Y."/>
            <person name="Hong X.N."/>
            <person name="Fan G.Y."/>
            <person name="Tong Y."/>
            <person name="Zhang D."/>
            <person name="Mao C.L."/>
            <person name="Liu Y.L."/>
            <person name="Hao S.J."/>
            <person name="Liu W.Q."/>
            <person name="Lv M.Q."/>
            <person name="Zhang H.B."/>
            <person name="Liu Y."/>
            <person name="Hu-Tang G.R."/>
            <person name="Wang J.P."/>
            <person name="Wang J.H."/>
            <person name="Sun Y.H."/>
            <person name="Ni S.B."/>
            <person name="Chen W.B."/>
            <person name="Zhang X.C."/>
            <person name="Jiao Y.N."/>
            <person name="Eichler E.E."/>
            <person name="Li G.H."/>
            <person name="Liu X."/>
            <person name="Gao L.Z."/>
        </authorList>
    </citation>
    <scope>NUCLEOTIDE SEQUENCE [LARGE SCALE GENOMIC DNA]</scope>
    <source>
        <strain evidence="4">cv. GT1</strain>
        <tissue evidence="3">Leaf</tissue>
    </source>
</reference>
<gene>
    <name evidence="3" type="ORF">GH714_038217</name>
</gene>
<evidence type="ECO:0000313" key="3">
    <source>
        <dbReference type="EMBL" id="KAF2293156.1"/>
    </source>
</evidence>
<dbReference type="InterPro" id="IPR013320">
    <property type="entry name" value="ConA-like_dom_sf"/>
</dbReference>
<evidence type="ECO:0000313" key="4">
    <source>
        <dbReference type="Proteomes" id="UP000467840"/>
    </source>
</evidence>
<keyword evidence="4" id="KW-1185">Reference proteome</keyword>
<dbReference type="EMBL" id="JAAGAX010000014">
    <property type="protein sequence ID" value="KAF2293156.1"/>
    <property type="molecule type" value="Genomic_DNA"/>
</dbReference>
<feature type="signal peptide" evidence="1">
    <location>
        <begin position="1"/>
        <end position="26"/>
    </location>
</feature>
<name>A0A6A6KYK1_HEVBR</name>
<accession>A0A6A6KYK1</accession>
<protein>
    <recommendedName>
        <fullName evidence="2">Alginate lyase 2 domain-containing protein</fullName>
    </recommendedName>
</protein>
<organism evidence="3 4">
    <name type="scientific">Hevea brasiliensis</name>
    <name type="common">Para rubber tree</name>
    <name type="synonym">Siphonia brasiliensis</name>
    <dbReference type="NCBI Taxonomy" id="3981"/>
    <lineage>
        <taxon>Eukaryota</taxon>
        <taxon>Viridiplantae</taxon>
        <taxon>Streptophyta</taxon>
        <taxon>Embryophyta</taxon>
        <taxon>Tracheophyta</taxon>
        <taxon>Spermatophyta</taxon>
        <taxon>Magnoliopsida</taxon>
        <taxon>eudicotyledons</taxon>
        <taxon>Gunneridae</taxon>
        <taxon>Pentapetalae</taxon>
        <taxon>rosids</taxon>
        <taxon>fabids</taxon>
        <taxon>Malpighiales</taxon>
        <taxon>Euphorbiaceae</taxon>
        <taxon>Crotonoideae</taxon>
        <taxon>Micrandreae</taxon>
        <taxon>Hevea</taxon>
    </lineage>
</organism>
<dbReference type="SUPFAM" id="SSF49899">
    <property type="entry name" value="Concanavalin A-like lectins/glucanases"/>
    <property type="match status" value="1"/>
</dbReference>
<dbReference type="PANTHER" id="PTHR33681:SF20">
    <property type="entry name" value="ALGINATE LYASE 2 DOMAIN-CONTAINING PROTEIN"/>
    <property type="match status" value="1"/>
</dbReference>
<feature type="chain" id="PRO_5025544782" description="Alginate lyase 2 domain-containing protein" evidence="1">
    <location>
        <begin position="27"/>
        <end position="240"/>
    </location>
</feature>
<sequence>MTCLFPIPAFFFLAIILQIAIQQSLAWGHFDPTKGFISLPFNRSYYHIQKPYDLPEDQRYSFINGVHKCWVYSADKTHSLTSRTPARTEIAIQGYNYSSGTWQFEGYGYIPYGTSGVCIMQIFGARPHATTLMLTVHNGTLSYYSSTVLVPYIYDEWFRLNVMHDVDASKVKVYINGTLKIEANGRGGTSHTFKCGVYAQNGYGYSSRVWQFQGNGYVPNGTSGVCIMQVFGATPPLGYM</sequence>
<dbReference type="Proteomes" id="UP000467840">
    <property type="component" value="Chromosome 13"/>
</dbReference>
<dbReference type="PANTHER" id="PTHR33681">
    <property type="entry name" value="BINDING PROTEIN, PUTATIVE, EXPRESSED-RELATED"/>
    <property type="match status" value="1"/>
</dbReference>
<evidence type="ECO:0000259" key="2">
    <source>
        <dbReference type="Pfam" id="PF08787"/>
    </source>
</evidence>
<keyword evidence="1" id="KW-0732">Signal</keyword>
<feature type="domain" description="Alginate lyase 2" evidence="2">
    <location>
        <begin position="44"/>
        <end position="202"/>
    </location>
</feature>
<proteinExistence type="predicted"/>